<dbReference type="AlphaFoldDB" id="A0A061QK81"/>
<protein>
    <submittedName>
        <fullName evidence="2">Uncharacterized protein</fullName>
    </submittedName>
</protein>
<organism evidence="2">
    <name type="scientific">Tetraselmis sp. GSL018</name>
    <dbReference type="NCBI Taxonomy" id="582737"/>
    <lineage>
        <taxon>Eukaryota</taxon>
        <taxon>Viridiplantae</taxon>
        <taxon>Chlorophyta</taxon>
        <taxon>core chlorophytes</taxon>
        <taxon>Chlorodendrophyceae</taxon>
        <taxon>Chlorodendrales</taxon>
        <taxon>Chlorodendraceae</taxon>
        <taxon>Tetraselmis</taxon>
    </lineage>
</organism>
<proteinExistence type="predicted"/>
<reference evidence="2" key="1">
    <citation type="submission" date="2014-05" db="EMBL/GenBank/DDBJ databases">
        <title>The transcriptome of the halophilic microalga Tetraselmis sp. GSL018 isolated from the Great Salt Lake, Utah.</title>
        <authorList>
            <person name="Jinkerson R.E."/>
            <person name="D'Adamo S."/>
            <person name="Posewitz M.C."/>
        </authorList>
    </citation>
    <scope>NUCLEOTIDE SEQUENCE</scope>
    <source>
        <strain evidence="2">GSL018</strain>
    </source>
</reference>
<evidence type="ECO:0000256" key="1">
    <source>
        <dbReference type="SAM" id="MobiDB-lite"/>
    </source>
</evidence>
<dbReference type="EMBL" id="GBEZ01026138">
    <property type="protein sequence ID" value="JAC61032.1"/>
    <property type="molecule type" value="Transcribed_RNA"/>
</dbReference>
<feature type="non-terminal residue" evidence="2">
    <location>
        <position position="1"/>
    </location>
</feature>
<gene>
    <name evidence="2" type="ORF">TSPGSL018_27355</name>
</gene>
<name>A0A061QK81_9CHLO</name>
<feature type="region of interest" description="Disordered" evidence="1">
    <location>
        <begin position="1"/>
        <end position="32"/>
    </location>
</feature>
<feature type="compositionally biased region" description="Polar residues" evidence="1">
    <location>
        <begin position="13"/>
        <end position="23"/>
    </location>
</feature>
<evidence type="ECO:0000313" key="2">
    <source>
        <dbReference type="EMBL" id="JAC61032.1"/>
    </source>
</evidence>
<accession>A0A061QK81</accession>
<sequence length="32" mass="3380">KAPAVEVPDLQSHAANEGSQSLSLAKKTWNDS</sequence>